<dbReference type="RefSeq" id="WP_154379696.1">
    <property type="nucleotide sequence ID" value="NZ_WKJJ01000019.1"/>
</dbReference>
<keyword evidence="4" id="KW-1185">Reference proteome</keyword>
<dbReference type="Proteomes" id="UP000446768">
    <property type="component" value="Unassembled WGS sequence"/>
</dbReference>
<proteinExistence type="predicted"/>
<accession>A0A7X2ISI3</accession>
<evidence type="ECO:0000259" key="2">
    <source>
        <dbReference type="Pfam" id="PF07819"/>
    </source>
</evidence>
<dbReference type="SUPFAM" id="SSF53474">
    <property type="entry name" value="alpha/beta-Hydrolases"/>
    <property type="match status" value="1"/>
</dbReference>
<gene>
    <name evidence="3" type="ORF">GJ700_26625</name>
</gene>
<evidence type="ECO:0000256" key="1">
    <source>
        <dbReference type="SAM" id="MobiDB-lite"/>
    </source>
</evidence>
<comment type="caution">
    <text evidence="3">The sequence shown here is derived from an EMBL/GenBank/DDBJ whole genome shotgun (WGS) entry which is preliminary data.</text>
</comment>
<dbReference type="EMBL" id="WKJJ01000019">
    <property type="protein sequence ID" value="MRV75297.1"/>
    <property type="molecule type" value="Genomic_DNA"/>
</dbReference>
<dbReference type="InterPro" id="IPR012908">
    <property type="entry name" value="PGAP1-ab_dom-like"/>
</dbReference>
<evidence type="ECO:0000313" key="4">
    <source>
        <dbReference type="Proteomes" id="UP000446768"/>
    </source>
</evidence>
<dbReference type="Gene3D" id="3.40.50.1820">
    <property type="entry name" value="alpha/beta hydrolase"/>
    <property type="match status" value="1"/>
</dbReference>
<organism evidence="3 4">
    <name type="scientific">Pseudoduganella rivuli</name>
    <dbReference type="NCBI Taxonomy" id="2666085"/>
    <lineage>
        <taxon>Bacteria</taxon>
        <taxon>Pseudomonadati</taxon>
        <taxon>Pseudomonadota</taxon>
        <taxon>Betaproteobacteria</taxon>
        <taxon>Burkholderiales</taxon>
        <taxon>Oxalobacteraceae</taxon>
        <taxon>Telluria group</taxon>
        <taxon>Pseudoduganella</taxon>
    </lineage>
</organism>
<dbReference type="Pfam" id="PF07819">
    <property type="entry name" value="PGAP1"/>
    <property type="match status" value="1"/>
</dbReference>
<reference evidence="3 4" key="1">
    <citation type="submission" date="2019-11" db="EMBL/GenBank/DDBJ databases">
        <title>Novel species isolated from a subtropical stream in China.</title>
        <authorList>
            <person name="Lu H."/>
        </authorList>
    </citation>
    <scope>NUCLEOTIDE SEQUENCE [LARGE SCALE GENOMIC DNA]</scope>
    <source>
        <strain evidence="3 4">FT92W</strain>
    </source>
</reference>
<evidence type="ECO:0000313" key="3">
    <source>
        <dbReference type="EMBL" id="MRV75297.1"/>
    </source>
</evidence>
<protein>
    <submittedName>
        <fullName evidence="3">Alpha/beta hydrolase</fullName>
    </submittedName>
</protein>
<keyword evidence="3" id="KW-0378">Hydrolase</keyword>
<sequence length="622" mass="68475">MSDTETITAPAAEATRLVGMGWNEHGNETAQSALTSTNLKVRALCLTAPDLVVPLLFVPGIMGTRLKIKNRDKGSAWFPPEGKWDAIVLLLKHLNKSAAERQKLLDPNNTEVDDNGPAHPDESSKALLAIAEGKTDAERAKWRGWGQVYGASYGGILSLLENTLALIFDPASQGTQLSTTWSTLVMAQQDAAKLGAQKPFAPLEETQLRNAADVLYPVHGVGYNWLQSNKNSGERLAREIERITAHYRSKGKTCDKVIIVTHSMGGLVGRACAQVPGMADRILGIVHGVMPAIGAPATYKRIRAGFEGAEQVILGRNAADCTAVMANAPGPLELLPTAQYKTKTGQGTRHWLRASYTAMNSEGQQQEQDVLLGDGDPYADIYLNNSESWWKLVKEELIDPAARAEREKAKREGKEVVEENRKQSDFKKFKRNMDVANELHDLIQDKYHANTYAYYAADPKQQAWNEVHWKSDEAIGGDIKAALLSDDDSNGTVKLTVVETGSDKLRVQPHQEPIHSTPDSFIEPNVVQVNGRLNRSFEEKSKYRFQIQKAKGPGDGTVPEESGSAPTPHVVQIFRHEGKDKGHESYDHQNSYNAKIAQAATLYSIVKIVAESDWLQQNLSRT</sequence>
<dbReference type="InterPro" id="IPR029058">
    <property type="entry name" value="AB_hydrolase_fold"/>
</dbReference>
<feature type="domain" description="GPI inositol-deacylase PGAP1-like alpha/beta" evidence="2">
    <location>
        <begin position="236"/>
        <end position="299"/>
    </location>
</feature>
<dbReference type="AlphaFoldDB" id="A0A7X2ISI3"/>
<feature type="region of interest" description="Disordered" evidence="1">
    <location>
        <begin position="102"/>
        <end position="122"/>
    </location>
</feature>
<name>A0A7X2ISI3_9BURK</name>
<dbReference type="GO" id="GO:0016788">
    <property type="term" value="F:hydrolase activity, acting on ester bonds"/>
    <property type="evidence" value="ECO:0007669"/>
    <property type="project" value="InterPro"/>
</dbReference>